<accession>A0A0A9GMR9</accession>
<protein>
    <submittedName>
        <fullName evidence="1">Uncharacterized protein</fullName>
    </submittedName>
</protein>
<dbReference type="EMBL" id="GBRH01173212">
    <property type="protein sequence ID" value="JAE24684.1"/>
    <property type="molecule type" value="Transcribed_RNA"/>
</dbReference>
<dbReference type="AlphaFoldDB" id="A0A0A9GMR9"/>
<organism evidence="1">
    <name type="scientific">Arundo donax</name>
    <name type="common">Giant reed</name>
    <name type="synonym">Donax arundinaceus</name>
    <dbReference type="NCBI Taxonomy" id="35708"/>
    <lineage>
        <taxon>Eukaryota</taxon>
        <taxon>Viridiplantae</taxon>
        <taxon>Streptophyta</taxon>
        <taxon>Embryophyta</taxon>
        <taxon>Tracheophyta</taxon>
        <taxon>Spermatophyta</taxon>
        <taxon>Magnoliopsida</taxon>
        <taxon>Liliopsida</taxon>
        <taxon>Poales</taxon>
        <taxon>Poaceae</taxon>
        <taxon>PACMAD clade</taxon>
        <taxon>Arundinoideae</taxon>
        <taxon>Arundineae</taxon>
        <taxon>Arundo</taxon>
    </lineage>
</organism>
<reference evidence="1" key="1">
    <citation type="submission" date="2014-09" db="EMBL/GenBank/DDBJ databases">
        <authorList>
            <person name="Magalhaes I.L.F."/>
            <person name="Oliveira U."/>
            <person name="Santos F.R."/>
            <person name="Vidigal T.H.D.A."/>
            <person name="Brescovit A.D."/>
            <person name="Santos A.J."/>
        </authorList>
    </citation>
    <scope>NUCLEOTIDE SEQUENCE</scope>
    <source>
        <tissue evidence="1">Shoot tissue taken approximately 20 cm above the soil surface</tissue>
    </source>
</reference>
<name>A0A0A9GMR9_ARUDO</name>
<sequence length="63" mass="7570">MSTKIETSDIPMIIIFHSYDILMSTTFHSSEAPMITNCTRWKIFTEMCKMAWYDHRKFRCSQK</sequence>
<evidence type="ECO:0000313" key="1">
    <source>
        <dbReference type="EMBL" id="JAE24684.1"/>
    </source>
</evidence>
<reference evidence="1" key="2">
    <citation type="journal article" date="2015" name="Data Brief">
        <title>Shoot transcriptome of the giant reed, Arundo donax.</title>
        <authorList>
            <person name="Barrero R.A."/>
            <person name="Guerrero F.D."/>
            <person name="Moolhuijzen P."/>
            <person name="Goolsby J.A."/>
            <person name="Tidwell J."/>
            <person name="Bellgard S.E."/>
            <person name="Bellgard M.I."/>
        </authorList>
    </citation>
    <scope>NUCLEOTIDE SEQUENCE</scope>
    <source>
        <tissue evidence="1">Shoot tissue taken approximately 20 cm above the soil surface</tissue>
    </source>
</reference>
<proteinExistence type="predicted"/>